<organism evidence="1">
    <name type="scientific">Rhizophagus irregularis (strain DAOM 181602 / DAOM 197198 / MUCL 43194)</name>
    <name type="common">Arbuscular mycorrhizal fungus</name>
    <name type="synonym">Glomus intraradices</name>
    <dbReference type="NCBI Taxonomy" id="747089"/>
    <lineage>
        <taxon>Eukaryota</taxon>
        <taxon>Fungi</taxon>
        <taxon>Fungi incertae sedis</taxon>
        <taxon>Mucoromycota</taxon>
        <taxon>Glomeromycotina</taxon>
        <taxon>Glomeromycetes</taxon>
        <taxon>Glomerales</taxon>
        <taxon>Glomeraceae</taxon>
        <taxon>Rhizophagus</taxon>
    </lineage>
</organism>
<gene>
    <name evidence="1" type="ORF">GLOINDRAFT_90156</name>
</gene>
<dbReference type="EMBL" id="KI301409">
    <property type="protein sequence ID" value="ERZ95227.1"/>
    <property type="molecule type" value="Genomic_DNA"/>
</dbReference>
<name>U9SMJ4_RHIID</name>
<evidence type="ECO:0000313" key="1">
    <source>
        <dbReference type="EMBL" id="ERZ95227.1"/>
    </source>
</evidence>
<protein>
    <submittedName>
        <fullName evidence="1">Uncharacterized protein</fullName>
    </submittedName>
</protein>
<dbReference type="AlphaFoldDB" id="U9SMJ4"/>
<sequence length="194" mass="23149">MLLSLNCLIQGPKTRFTEKVGETYTNDDGIGIPFEDFTVSDFRKQLFLELDLMELKRQETVKTGKTRLGKELFNNIQANKGRITKKHFDHFVYLHLDFENSIKLNKQDYLLRLLENDKIICLLILYKYFIMEKYELSFEIFRERASPYIKILNIQNVFASIRKTFFHNIKDQDFDKIFKETTITLEENMAYTEA</sequence>
<reference evidence="1" key="1">
    <citation type="submission" date="2013-07" db="EMBL/GenBank/DDBJ databases">
        <title>The genome of an arbuscular mycorrhizal fungus provides insights into the evolution of the oldest plant symbiosis.</title>
        <authorList>
            <consortium name="DOE Joint Genome Institute"/>
            <person name="Tisserant E."/>
            <person name="Malbreil M."/>
            <person name="Kuo A."/>
            <person name="Kohler A."/>
            <person name="Symeonidi A."/>
            <person name="Balestrini R."/>
            <person name="Charron P."/>
            <person name="Duensing N."/>
            <person name="Frei-dit-Frey N."/>
            <person name="Gianinazzi-Pearson V."/>
            <person name="Gilbert B."/>
            <person name="Handa Y."/>
            <person name="Hijri M."/>
            <person name="Kaul R."/>
            <person name="Kawaguchi M."/>
            <person name="Krajinski F."/>
            <person name="Lammers P."/>
            <person name="Lapierre D."/>
            <person name="Masclaux F.G."/>
            <person name="Murat C."/>
            <person name="Morin E."/>
            <person name="Ndikumana S."/>
            <person name="Pagni M."/>
            <person name="Petitpierre D."/>
            <person name="Requena N."/>
            <person name="Rosikiewicz P."/>
            <person name="Riley R."/>
            <person name="Saito K."/>
            <person name="San Clemente H."/>
            <person name="Shapiro H."/>
            <person name="van Tuinen D."/>
            <person name="Becard G."/>
            <person name="Bonfante P."/>
            <person name="Paszkowski U."/>
            <person name="Shachar-Hill Y."/>
            <person name="Young J.P."/>
            <person name="Sanders I.R."/>
            <person name="Henrissat B."/>
            <person name="Rensing S.A."/>
            <person name="Grigoriev I.V."/>
            <person name="Corradi N."/>
            <person name="Roux C."/>
            <person name="Martin F."/>
        </authorList>
    </citation>
    <scope>NUCLEOTIDE SEQUENCE</scope>
    <source>
        <strain evidence="1">DAOM 197198</strain>
    </source>
</reference>
<dbReference type="HOGENOM" id="CLU_1403128_0_0_1"/>
<accession>U9SMJ4</accession>
<proteinExistence type="predicted"/>